<accession>A0A532V6G3</accession>
<dbReference type="EMBL" id="NJBO01000009">
    <property type="protein sequence ID" value="TKJ42789.1"/>
    <property type="molecule type" value="Genomic_DNA"/>
</dbReference>
<name>A0A532V6G3_UNCT6</name>
<protein>
    <submittedName>
        <fullName evidence="1">Uncharacterized protein</fullName>
    </submittedName>
</protein>
<evidence type="ECO:0000313" key="1">
    <source>
        <dbReference type="EMBL" id="TKJ42789.1"/>
    </source>
</evidence>
<reference evidence="1 2" key="1">
    <citation type="submission" date="2017-06" db="EMBL/GenBank/DDBJ databases">
        <title>Novel microbial phyla capable of carbon fixation and sulfur reduction in deep-sea sediments.</title>
        <authorList>
            <person name="Huang J."/>
            <person name="Baker B."/>
            <person name="Wang Y."/>
        </authorList>
    </citation>
    <scope>NUCLEOTIDE SEQUENCE [LARGE SCALE GENOMIC DNA]</scope>
    <source>
        <strain evidence="1">B3_TA06</strain>
    </source>
</reference>
<comment type="caution">
    <text evidence="1">The sequence shown here is derived from an EMBL/GenBank/DDBJ whole genome shotgun (WGS) entry which is preliminary data.</text>
</comment>
<dbReference type="AlphaFoldDB" id="A0A532V6G3"/>
<organism evidence="1 2">
    <name type="scientific">candidate division TA06 bacterium B3_TA06</name>
    <dbReference type="NCBI Taxonomy" id="2012487"/>
    <lineage>
        <taxon>Bacteria</taxon>
        <taxon>Bacteria division TA06</taxon>
    </lineage>
</organism>
<dbReference type="Proteomes" id="UP000317778">
    <property type="component" value="Unassembled WGS sequence"/>
</dbReference>
<evidence type="ECO:0000313" key="2">
    <source>
        <dbReference type="Proteomes" id="UP000317778"/>
    </source>
</evidence>
<gene>
    <name evidence="1" type="ORF">CEE36_06815</name>
</gene>
<proteinExistence type="predicted"/>
<sequence length="193" mass="21699">MELLLLLIAQTVPYEYPYLEVVRREVWFLPMPKGADSTTYERELHLGFEEEGLLALVEGVIQERWLGRGNPAALQEVLHCDSIARKRDTLVAYSSLRFVFTRLDAGIRSIDLIAALRYADKDRISYSVDEILARLGFGGKPYRLLADAGSLVSLELRPRGGVILVNLSTGAVVSADIVQPQAQKHKRSCLFRR</sequence>